<comment type="caution">
    <text evidence="3">The sequence shown here is derived from an EMBL/GenBank/DDBJ whole genome shotgun (WGS) entry which is preliminary data.</text>
</comment>
<sequence>MFKKKPKFKPLSPLRSSDRRKLADQIISDFQFKTGNGAEPQNELAAVRNSLLPESPLVAKFTTTAGPNLKAVSGTVYVGTHPGEEQRILWTGSLMRVVLTVYTLWHNPGLVPLLHTPEFVLQKLRNGADLMTPGLALGPPFPTAATKGSIVAVASLSTPSVPMVVGVCEIDVGELKAVAGEKGKAVRGVHWEGDELWAWSSGGKGGGAKPTALEGWEPNNEAGVQDLAAEIDQLQLQMEDADIETEDGGGVPLGDVEGSNRGHDTLDEGEDLPSSKDKQVEGKELSTKVLPFLPIFTPAQSSSLQLKKTSWKNAKKFLKSLDKEGLIKTKDRSGGETIVLDVDWDNSAIADFVPYQLPTKDQSSSEGRAGPVSRLGHAGQELRRIGLFKPKEKLSPLFEAAEANPKSFYLASEIRPIVTAYVESESLVSTENRRLVAINPFLANAVFDSDSRADREVIANGAVMRDRIIDRVLENCSPYWALLRGNETKDDIKSKAGRAPNIQIVLETRSGNKTVTKVSGMETYYVNPSTLADELQKSCASSTSLGQLVGSSPKNPVMEVMVQGPQTQAVVKALEKNGVHRQWIDVVDKTKGKKKR</sequence>
<dbReference type="Proteomes" id="UP000750711">
    <property type="component" value="Unassembled WGS sequence"/>
</dbReference>
<protein>
    <recommendedName>
        <fullName evidence="2">SUI1 domain-containing protein</fullName>
    </recommendedName>
</protein>
<dbReference type="SUPFAM" id="SSF88697">
    <property type="entry name" value="PUA domain-like"/>
    <property type="match status" value="1"/>
</dbReference>
<accession>A0A9P8RPA5</accession>
<keyword evidence="4" id="KW-1185">Reference proteome</keyword>
<proteinExistence type="predicted"/>
<dbReference type="FunFam" id="3.30.780.10:FF:000008">
    <property type="entry name" value="eukaryotic translation initiation factor 2D"/>
    <property type="match status" value="1"/>
</dbReference>
<evidence type="ECO:0000259" key="2">
    <source>
        <dbReference type="PROSITE" id="PS50296"/>
    </source>
</evidence>
<dbReference type="InterPro" id="IPR048248">
    <property type="entry name" value="PUA_eIF2d-like"/>
</dbReference>
<dbReference type="GO" id="GO:0001731">
    <property type="term" value="P:formation of translation preinitiation complex"/>
    <property type="evidence" value="ECO:0007669"/>
    <property type="project" value="InterPro"/>
</dbReference>
<evidence type="ECO:0000256" key="1">
    <source>
        <dbReference type="SAM" id="MobiDB-lite"/>
    </source>
</evidence>
<dbReference type="CDD" id="cd21156">
    <property type="entry name" value="PUA_eIF2d-like"/>
    <property type="match status" value="1"/>
</dbReference>
<dbReference type="AlphaFoldDB" id="A0A9P8RPA5"/>
<dbReference type="InterPro" id="IPR036877">
    <property type="entry name" value="SUI1_dom_sf"/>
</dbReference>
<dbReference type="Gene3D" id="3.30.780.10">
    <property type="entry name" value="SUI1-like domain"/>
    <property type="match status" value="1"/>
</dbReference>
<feature type="region of interest" description="Disordered" evidence="1">
    <location>
        <begin position="245"/>
        <end position="279"/>
    </location>
</feature>
<feature type="domain" description="SUI1" evidence="2">
    <location>
        <begin position="502"/>
        <end position="578"/>
    </location>
</feature>
<dbReference type="Pfam" id="PF26292">
    <property type="entry name" value="PUA_elF2D"/>
    <property type="match status" value="1"/>
</dbReference>
<dbReference type="PROSITE" id="PS50296">
    <property type="entry name" value="SUI1"/>
    <property type="match status" value="1"/>
</dbReference>
<evidence type="ECO:0000313" key="4">
    <source>
        <dbReference type="Proteomes" id="UP000750711"/>
    </source>
</evidence>
<dbReference type="InterPro" id="IPR015947">
    <property type="entry name" value="PUA-like_sf"/>
</dbReference>
<dbReference type="InterPro" id="IPR036885">
    <property type="entry name" value="SWIB_MDM2_dom_sf"/>
</dbReference>
<reference evidence="3" key="1">
    <citation type="submission" date="2021-03" db="EMBL/GenBank/DDBJ databases">
        <title>Comparative genomics and phylogenomic investigation of the class Geoglossomycetes provide insights into ecological specialization and systematics.</title>
        <authorList>
            <person name="Melie T."/>
            <person name="Pirro S."/>
            <person name="Miller A.N."/>
            <person name="Quandt A."/>
        </authorList>
    </citation>
    <scope>NUCLEOTIDE SEQUENCE</scope>
    <source>
        <strain evidence="3">CAQ_001_2017</strain>
    </source>
</reference>
<dbReference type="InterPro" id="IPR039757">
    <property type="entry name" value="EIF2D"/>
</dbReference>
<dbReference type="InterPro" id="IPR001950">
    <property type="entry name" value="SUI1"/>
</dbReference>
<dbReference type="EMBL" id="JAGHQM010000768">
    <property type="protein sequence ID" value="KAH0558691.1"/>
    <property type="molecule type" value="Genomic_DNA"/>
</dbReference>
<dbReference type="Pfam" id="PF01253">
    <property type="entry name" value="SUI1"/>
    <property type="match status" value="1"/>
</dbReference>
<dbReference type="SUPFAM" id="SSF55159">
    <property type="entry name" value="eIF1-like"/>
    <property type="match status" value="1"/>
</dbReference>
<dbReference type="InterPro" id="IPR058886">
    <property type="entry name" value="SWIB_eIF2D"/>
</dbReference>
<dbReference type="Gene3D" id="3.10.400.20">
    <property type="match status" value="1"/>
</dbReference>
<name>A0A9P8RPA5_9PEZI</name>
<dbReference type="PANTHER" id="PTHR12217">
    <property type="entry name" value="EUKARYOTIC TRANSLATION INITIATION FACTOR 2D"/>
    <property type="match status" value="1"/>
</dbReference>
<dbReference type="Pfam" id="PF26291">
    <property type="entry name" value="SWIB_eIF2D"/>
    <property type="match status" value="1"/>
</dbReference>
<dbReference type="CDD" id="cd11608">
    <property type="entry name" value="eIF2D_C"/>
    <property type="match status" value="1"/>
</dbReference>
<dbReference type="SUPFAM" id="SSF47592">
    <property type="entry name" value="SWIB/MDM2 domain"/>
    <property type="match status" value="1"/>
</dbReference>
<dbReference type="InterPro" id="IPR039759">
    <property type="entry name" value="eIF2D_SUI1"/>
</dbReference>
<dbReference type="InterPro" id="IPR057429">
    <property type="entry name" value="WH_eIF2D"/>
</dbReference>
<gene>
    <name evidence="3" type="ORF">GP486_004660</name>
</gene>
<dbReference type="GO" id="GO:0003743">
    <property type="term" value="F:translation initiation factor activity"/>
    <property type="evidence" value="ECO:0007669"/>
    <property type="project" value="InterPro"/>
</dbReference>
<evidence type="ECO:0000313" key="3">
    <source>
        <dbReference type="EMBL" id="KAH0558691.1"/>
    </source>
</evidence>
<dbReference type="PANTHER" id="PTHR12217:SF4">
    <property type="entry name" value="EUKARYOTIC TRANSLATION INITIATION FACTOR 2D"/>
    <property type="match status" value="1"/>
</dbReference>
<organism evidence="3 4">
    <name type="scientific">Trichoglossum hirsutum</name>
    <dbReference type="NCBI Taxonomy" id="265104"/>
    <lineage>
        <taxon>Eukaryota</taxon>
        <taxon>Fungi</taxon>
        <taxon>Dikarya</taxon>
        <taxon>Ascomycota</taxon>
        <taxon>Pezizomycotina</taxon>
        <taxon>Geoglossomycetes</taxon>
        <taxon>Geoglossales</taxon>
        <taxon>Geoglossaceae</taxon>
        <taxon>Trichoglossum</taxon>
    </lineage>
</organism>
<dbReference type="Pfam" id="PF25304">
    <property type="entry name" value="WHD_eIF2D"/>
    <property type="match status" value="1"/>
</dbReference>